<feature type="domain" description="AMP-dependent synthetase/ligase" evidence="5">
    <location>
        <begin position="824"/>
        <end position="1159"/>
    </location>
</feature>
<dbReference type="SUPFAM" id="SSF52777">
    <property type="entry name" value="CoA-dependent acyltransferases"/>
    <property type="match status" value="4"/>
</dbReference>
<dbReference type="AlphaFoldDB" id="A0A7I7JJV6"/>
<dbReference type="GO" id="GO:0005829">
    <property type="term" value="C:cytosol"/>
    <property type="evidence" value="ECO:0007669"/>
    <property type="project" value="TreeGrafter"/>
</dbReference>
<evidence type="ECO:0000256" key="3">
    <source>
        <dbReference type="ARBA" id="ARBA00022553"/>
    </source>
</evidence>
<gene>
    <name evidence="7" type="ORF">MNVM_11310</name>
</gene>
<keyword evidence="8" id="KW-1185">Reference proteome</keyword>
<comment type="cofactor">
    <cofactor evidence="1">
        <name>pantetheine 4'-phosphate</name>
        <dbReference type="ChEBI" id="CHEBI:47942"/>
    </cofactor>
</comment>
<feature type="domain" description="Condensation" evidence="6">
    <location>
        <begin position="366"/>
        <end position="801"/>
    </location>
</feature>
<dbReference type="NCBIfam" id="TIGR01720">
    <property type="entry name" value="NRPS-para261"/>
    <property type="match status" value="1"/>
</dbReference>
<name>A0A7I7JJV6_9MYCO</name>
<dbReference type="Proteomes" id="UP000466997">
    <property type="component" value="Chromosome"/>
</dbReference>
<organism evidence="7 8">
    <name type="scientific">Mycobacterium novum</name>
    <dbReference type="NCBI Taxonomy" id="2492438"/>
    <lineage>
        <taxon>Bacteria</taxon>
        <taxon>Bacillati</taxon>
        <taxon>Actinomycetota</taxon>
        <taxon>Actinomycetes</taxon>
        <taxon>Mycobacteriales</taxon>
        <taxon>Mycobacteriaceae</taxon>
        <taxon>Mycobacterium</taxon>
    </lineage>
</organism>
<evidence type="ECO:0000259" key="6">
    <source>
        <dbReference type="Pfam" id="PF00668"/>
    </source>
</evidence>
<dbReference type="Pfam" id="PF00668">
    <property type="entry name" value="Condensation"/>
    <property type="match status" value="2"/>
</dbReference>
<dbReference type="Gene3D" id="3.40.50.980">
    <property type="match status" value="2"/>
</dbReference>
<reference evidence="7 8" key="1">
    <citation type="journal article" date="2019" name="Emerg. Microbes Infect.">
        <title>Comprehensive subspecies identification of 175 nontuberculous mycobacteria species based on 7547 genomic profiles.</title>
        <authorList>
            <person name="Matsumoto Y."/>
            <person name="Kinjo T."/>
            <person name="Motooka D."/>
            <person name="Nabeya D."/>
            <person name="Jung N."/>
            <person name="Uechi K."/>
            <person name="Horii T."/>
            <person name="Iida T."/>
            <person name="Fujita J."/>
            <person name="Nakamura S."/>
        </authorList>
    </citation>
    <scope>NUCLEOTIDE SEQUENCE [LARGE SCALE GENOMIC DNA]</scope>
    <source>
        <strain evidence="7 8">JCM 6391</strain>
    </source>
</reference>
<protein>
    <recommendedName>
        <fullName evidence="9">Non-ribosomal peptide synthetase</fullName>
    </recommendedName>
</protein>
<dbReference type="FunFam" id="2.30.38.10:FF:000001">
    <property type="entry name" value="Non-ribosomal peptide synthetase PvdI"/>
    <property type="match status" value="1"/>
</dbReference>
<dbReference type="FunFam" id="3.40.50.12780:FF:000012">
    <property type="entry name" value="Non-ribosomal peptide synthetase"/>
    <property type="match status" value="1"/>
</dbReference>
<dbReference type="Pfam" id="PF00501">
    <property type="entry name" value="AMP-binding"/>
    <property type="match status" value="1"/>
</dbReference>
<dbReference type="Gene3D" id="2.30.38.10">
    <property type="entry name" value="Luciferase, Domain 3"/>
    <property type="match status" value="1"/>
</dbReference>
<keyword evidence="4" id="KW-0045">Antibiotic biosynthesis</keyword>
<dbReference type="GO" id="GO:0017000">
    <property type="term" value="P:antibiotic biosynthetic process"/>
    <property type="evidence" value="ECO:0007669"/>
    <property type="project" value="UniProtKB-KW"/>
</dbReference>
<dbReference type="InterPro" id="IPR001242">
    <property type="entry name" value="Condensation_dom"/>
</dbReference>
<dbReference type="InterPro" id="IPR010071">
    <property type="entry name" value="AA_adenyl_dom"/>
</dbReference>
<dbReference type="InterPro" id="IPR010060">
    <property type="entry name" value="NRPS_synth"/>
</dbReference>
<dbReference type="EMBL" id="AP022562">
    <property type="protein sequence ID" value="BBX12050.1"/>
    <property type="molecule type" value="Genomic_DNA"/>
</dbReference>
<dbReference type="InterPro" id="IPR000873">
    <property type="entry name" value="AMP-dep_synth/lig_dom"/>
</dbReference>
<accession>A0A7I7JJV6</accession>
<evidence type="ECO:0000313" key="7">
    <source>
        <dbReference type="EMBL" id="BBX12050.1"/>
    </source>
</evidence>
<dbReference type="GO" id="GO:0031177">
    <property type="term" value="F:phosphopantetheine binding"/>
    <property type="evidence" value="ECO:0007669"/>
    <property type="project" value="TreeGrafter"/>
</dbReference>
<feature type="domain" description="Condensation" evidence="6">
    <location>
        <begin position="13"/>
        <end position="218"/>
    </location>
</feature>
<dbReference type="PANTHER" id="PTHR45527">
    <property type="entry name" value="NONRIBOSOMAL PEPTIDE SYNTHETASE"/>
    <property type="match status" value="1"/>
</dbReference>
<dbReference type="PROSITE" id="PS00455">
    <property type="entry name" value="AMP_BINDING"/>
    <property type="match status" value="1"/>
</dbReference>
<dbReference type="InterPro" id="IPR020845">
    <property type="entry name" value="AMP-binding_CS"/>
</dbReference>
<dbReference type="FunFam" id="3.40.50.980:FF:000001">
    <property type="entry name" value="Non-ribosomal peptide synthetase"/>
    <property type="match status" value="1"/>
</dbReference>
<dbReference type="GO" id="GO:0044550">
    <property type="term" value="P:secondary metabolite biosynthetic process"/>
    <property type="evidence" value="ECO:0007669"/>
    <property type="project" value="TreeGrafter"/>
</dbReference>
<keyword evidence="3" id="KW-0597">Phosphoprotein</keyword>
<dbReference type="GO" id="GO:0008610">
    <property type="term" value="P:lipid biosynthetic process"/>
    <property type="evidence" value="ECO:0007669"/>
    <property type="project" value="UniProtKB-ARBA"/>
</dbReference>
<dbReference type="SUPFAM" id="SSF56801">
    <property type="entry name" value="Acetyl-CoA synthetase-like"/>
    <property type="match status" value="1"/>
</dbReference>
<evidence type="ECO:0000256" key="1">
    <source>
        <dbReference type="ARBA" id="ARBA00001957"/>
    </source>
</evidence>
<dbReference type="PANTHER" id="PTHR45527:SF1">
    <property type="entry name" value="FATTY ACID SYNTHASE"/>
    <property type="match status" value="1"/>
</dbReference>
<dbReference type="UniPathway" id="UPA00011"/>
<dbReference type="KEGG" id="mnm:MNVM_11310"/>
<keyword evidence="2" id="KW-0596">Phosphopantetheine</keyword>
<dbReference type="GO" id="GO:0043041">
    <property type="term" value="P:amino acid activation for nonribosomal peptide biosynthetic process"/>
    <property type="evidence" value="ECO:0007669"/>
    <property type="project" value="TreeGrafter"/>
</dbReference>
<sequence>MMISALWVTAKRQLVVVVHHLVVDGVSWRILLEDLNIAWAQHHGGQPVALPASGTSFARWSGLLADYARTAAVVGQVEAWRGVVAVPPALAAADPQCDTYKTAGRLSVSLDVETTRQVLSVVPAAFHAGVQDILLIAFGLACNEFLADHSGPVGIDVEGHGRHEEIFSDVDLSRTVGWFTTKFPVALSVGAVPWARVIAGDSVLGSAVKDLKEQLRALPDGLTYGLARYVNPDVDLAGCDPVIGFNYLGRLGGGGSFDQLWGVSPDSAAVAVAAGLIPMRLAHTLELNAGTVDTGSGQQLQANWAWAPSVLDGVAVGRLAQLWFEALAGMCDHVRAGGGGLTPSDVAPARLSQSQIDDLDRRYRVADILPLTPLQQGLLFHTTVAEGSDGHLEDLYSVQLDIALAGDVDSRRLSDAVHTVIARHPNLAARFCDQFDHPVQVIAADPEIMWQHVSLDADTDAGVDKQVERLCVAERAAVCDLSGPPVFRAVLAQACDDRYRFIITGHHILMDGWSMPIVLQEIFAVYFGQSLPPPVSYRRFVAWLAEQDHDAAQAVWRKVLNGFEAPTLVGSAGRTALGPRAVETMQVSAETTQAITTLARCRHTTVSTVLQAAWAQILMGLTGQRDVAFGTVVSGRPTDLPGAEQIVGLMINTVPVRATVDADTTVADLLDQLQSTHNDTLDHQHLALADIHRAAGHDQLFDTLFVYENYPLDPDALTAAAGELRVTGFSGREYNHYPLTIAVAPGPQLDIRIEYDTTQFDTTRIIALTGRFRKQLDAITADPGQRLAAMDLLDEDEYAQLDVWGHRSVLGSSVVGGVSIPGLFARWVSVSPGVVALRCGGRSWSYREVDEASNRLAHVLVGYGVGPGDRVGLLLPRCAQAVVAILAVLKTGAGYVPVDPVVPDARLEFVLADAAVSVVVTCGGLADRVAGCAVVVDVDDPVVADQPVSAVGVGPVADDIAYVIYTSGTTGVPKGVAVTHRSLTQLIASLDVGLPCPGVWALGYSLAFDASVWQMWGALLCGGRLVVVPEQVAASPSELHALLVAEGVDVLFQTPSAVGALSPVGLESMALLVGAEACPAELVDRWAPGRVMLNAYGPTETTILGAISAPLTPGCGGVVPIGAPVPGAALFVVDAWLRPVPVGVVGELYVAGSGVAVGYVGRSSLTASRFVACPFGGVGQRMYRTGDLVRWNQQGQLEYVGRADEQVKVRGYRIELGGGRGCVGRRGRCWSGCGGGA</sequence>
<evidence type="ECO:0000259" key="5">
    <source>
        <dbReference type="Pfam" id="PF00501"/>
    </source>
</evidence>
<dbReference type="Gene3D" id="3.30.559.10">
    <property type="entry name" value="Chloramphenicol acetyltransferase-like domain"/>
    <property type="match status" value="2"/>
</dbReference>
<dbReference type="Gene3D" id="3.30.559.30">
    <property type="entry name" value="Nonribosomal peptide synthetase, condensation domain"/>
    <property type="match status" value="2"/>
</dbReference>
<dbReference type="CDD" id="cd19543">
    <property type="entry name" value="DCL_NRPS"/>
    <property type="match status" value="1"/>
</dbReference>
<evidence type="ECO:0000256" key="4">
    <source>
        <dbReference type="ARBA" id="ARBA00023194"/>
    </source>
</evidence>
<evidence type="ECO:0000313" key="8">
    <source>
        <dbReference type="Proteomes" id="UP000466997"/>
    </source>
</evidence>
<dbReference type="NCBIfam" id="TIGR01733">
    <property type="entry name" value="AA-adenyl-dom"/>
    <property type="match status" value="1"/>
</dbReference>
<proteinExistence type="predicted"/>
<dbReference type="GO" id="GO:0003824">
    <property type="term" value="F:catalytic activity"/>
    <property type="evidence" value="ECO:0007669"/>
    <property type="project" value="InterPro"/>
</dbReference>
<dbReference type="InterPro" id="IPR023213">
    <property type="entry name" value="CAT-like_dom_sf"/>
</dbReference>
<evidence type="ECO:0008006" key="9">
    <source>
        <dbReference type="Google" id="ProtNLM"/>
    </source>
</evidence>
<evidence type="ECO:0000256" key="2">
    <source>
        <dbReference type="ARBA" id="ARBA00022450"/>
    </source>
</evidence>